<sequence>MTMPRPVRLFHITALDNLAMICQQGELTSKAKNAGLGISYHNIAHTGAQQTRSYKTVINPPGGGIHEFVPFYFAPRLPMLSAIHHGRVVGCNYAQIDIIYFELTIEGALKQGLSEFVFYDRNATKAYSQAYTELTLLHSVIDWQTLTEAPTLDGFCKYFQDVHSNPRYIDRMEKRQAEFLIKNEVPLTWITRIGVANEAKAQQVHAILQQFGVNLPVMIMKDWYF</sequence>
<evidence type="ECO:0000256" key="5">
    <source>
        <dbReference type="ARBA" id="ARBA00023125"/>
    </source>
</evidence>
<feature type="binding site" evidence="6">
    <location>
        <begin position="11"/>
        <end position="13"/>
    </location>
    <ligand>
        <name>NAD(+)</name>
        <dbReference type="ChEBI" id="CHEBI:57540"/>
    </ligand>
</feature>
<accession>A0ABQ1JKH9</accession>
<evidence type="ECO:0000256" key="4">
    <source>
        <dbReference type="ARBA" id="ARBA00022695"/>
    </source>
</evidence>
<protein>
    <recommendedName>
        <fullName evidence="7">DarT domain-containing protein</fullName>
    </recommendedName>
</protein>
<feature type="domain" description="DarT" evidence="7">
    <location>
        <begin position="7"/>
        <end position="225"/>
    </location>
</feature>
<dbReference type="EMBL" id="BMII01000028">
    <property type="protein sequence ID" value="GGB68563.1"/>
    <property type="molecule type" value="Genomic_DNA"/>
</dbReference>
<name>A0ABQ1JKH9_9GAMM</name>
<evidence type="ECO:0000256" key="2">
    <source>
        <dbReference type="ARBA" id="ARBA00022676"/>
    </source>
</evidence>
<dbReference type="Pfam" id="PF14487">
    <property type="entry name" value="DarT"/>
    <property type="match status" value="1"/>
</dbReference>
<dbReference type="InterPro" id="IPR029494">
    <property type="entry name" value="DarT"/>
</dbReference>
<keyword evidence="1 6" id="KW-1277">Toxin-antitoxin system</keyword>
<comment type="catalytic activity">
    <reaction evidence="6">
        <text>a thymidine in DNA + NAD(+) = an N-(ADP-alpha-D-ribosyl)-thymidine in DNA + nicotinamide + H(+)</text>
        <dbReference type="Rhea" id="RHEA:71651"/>
        <dbReference type="Rhea" id="RHEA-COMP:13556"/>
        <dbReference type="Rhea" id="RHEA-COMP:18051"/>
        <dbReference type="ChEBI" id="CHEBI:15378"/>
        <dbReference type="ChEBI" id="CHEBI:17154"/>
        <dbReference type="ChEBI" id="CHEBI:57540"/>
        <dbReference type="ChEBI" id="CHEBI:137386"/>
        <dbReference type="ChEBI" id="CHEBI:191199"/>
    </reaction>
</comment>
<organism evidence="8 9">
    <name type="scientific">Shewanella inventionis</name>
    <dbReference type="NCBI Taxonomy" id="1738770"/>
    <lineage>
        <taxon>Bacteria</taxon>
        <taxon>Pseudomonadati</taxon>
        <taxon>Pseudomonadota</taxon>
        <taxon>Gammaproteobacteria</taxon>
        <taxon>Alteromonadales</taxon>
        <taxon>Shewanellaceae</taxon>
        <taxon>Shewanella</taxon>
    </lineage>
</organism>
<feature type="active site" evidence="6">
    <location>
        <position position="178"/>
    </location>
</feature>
<proteinExistence type="inferred from homology"/>
<keyword evidence="3 6" id="KW-0808">Transferase</keyword>
<dbReference type="PROSITE" id="PS52018">
    <property type="entry name" value="DART"/>
    <property type="match status" value="1"/>
</dbReference>
<dbReference type="Proteomes" id="UP000617555">
    <property type="component" value="Unassembled WGS sequence"/>
</dbReference>
<evidence type="ECO:0000256" key="3">
    <source>
        <dbReference type="ARBA" id="ARBA00022679"/>
    </source>
</evidence>
<reference evidence="9" key="1">
    <citation type="journal article" date="2019" name="Int. J. Syst. Evol. Microbiol.">
        <title>The Global Catalogue of Microorganisms (GCM) 10K type strain sequencing project: providing services to taxonomists for standard genome sequencing and annotation.</title>
        <authorList>
            <consortium name="The Broad Institute Genomics Platform"/>
            <consortium name="The Broad Institute Genome Sequencing Center for Infectious Disease"/>
            <person name="Wu L."/>
            <person name="Ma J."/>
        </authorList>
    </citation>
    <scope>NUCLEOTIDE SEQUENCE [LARGE SCALE GENOMIC DNA]</scope>
    <source>
        <strain evidence="9">CGMCC 1.15339</strain>
    </source>
</reference>
<evidence type="ECO:0000259" key="7">
    <source>
        <dbReference type="PROSITE" id="PS52018"/>
    </source>
</evidence>
<keyword evidence="5 6" id="KW-0238">DNA-binding</keyword>
<evidence type="ECO:0000313" key="9">
    <source>
        <dbReference type="Proteomes" id="UP000617555"/>
    </source>
</evidence>
<dbReference type="RefSeq" id="WP_188740296.1">
    <property type="nucleotide sequence ID" value="NZ_BMII01000028.1"/>
</dbReference>
<evidence type="ECO:0000313" key="8">
    <source>
        <dbReference type="EMBL" id="GGB68563.1"/>
    </source>
</evidence>
<keyword evidence="2 6" id="KW-0328">Glycosyltransferase</keyword>
<feature type="binding site" evidence="6">
    <location>
        <position position="52"/>
    </location>
    <ligand>
        <name>NAD(+)</name>
        <dbReference type="ChEBI" id="CHEBI:57540"/>
    </ligand>
</feature>
<evidence type="ECO:0000256" key="6">
    <source>
        <dbReference type="PROSITE-ProRule" id="PRU01362"/>
    </source>
</evidence>
<feature type="active site" description="Proton acceptor" evidence="6">
    <location>
        <position position="52"/>
    </location>
</feature>
<evidence type="ECO:0000256" key="1">
    <source>
        <dbReference type="ARBA" id="ARBA00022649"/>
    </source>
</evidence>
<comment type="caution">
    <text evidence="6">Lacks conserved residue(s) required for the propagation of feature annotation.</text>
</comment>
<gene>
    <name evidence="8" type="ORF">GCM10011607_31480</name>
</gene>
<comment type="caution">
    <text evidence="8">The sequence shown here is derived from an EMBL/GenBank/DDBJ whole genome shotgun (WGS) entry which is preliminary data.</text>
</comment>
<keyword evidence="9" id="KW-1185">Reference proteome</keyword>
<keyword evidence="4 6" id="KW-0548">Nucleotidyltransferase</keyword>
<comment type="similarity">
    <text evidence="6">Belongs to the DarT ADP-ribosyltransferase family.</text>
</comment>